<evidence type="ECO:0000256" key="1">
    <source>
        <dbReference type="SAM" id="Phobius"/>
    </source>
</evidence>
<keyword evidence="1" id="KW-0812">Transmembrane</keyword>
<evidence type="ECO:0008006" key="3">
    <source>
        <dbReference type="Google" id="ProtNLM"/>
    </source>
</evidence>
<keyword evidence="1" id="KW-1133">Transmembrane helix</keyword>
<dbReference type="AlphaFoldDB" id="A0A7C3GKZ7"/>
<gene>
    <name evidence="2" type="ORF">ENJ46_02145</name>
</gene>
<sequence>MNAPPMRKKWGWMILFASTTTLLCCALPIILVTLGLGAVSAALFANVPFLTFLAGHKFWLFVGSFLLLSLSAWSIYRPGRTCPVDPKLAAHCAQADRWNKRILTISSIIWLIGFTAAYLSVPLLNFFSR</sequence>
<organism evidence="2">
    <name type="scientific">Hellea balneolensis</name>
    <dbReference type="NCBI Taxonomy" id="287478"/>
    <lineage>
        <taxon>Bacteria</taxon>
        <taxon>Pseudomonadati</taxon>
        <taxon>Pseudomonadota</taxon>
        <taxon>Alphaproteobacteria</taxon>
        <taxon>Maricaulales</taxon>
        <taxon>Robiginitomaculaceae</taxon>
        <taxon>Hellea</taxon>
    </lineage>
</organism>
<feature type="transmembrane region" description="Helical" evidence="1">
    <location>
        <begin position="107"/>
        <end position="127"/>
    </location>
</feature>
<comment type="caution">
    <text evidence="2">The sequence shown here is derived from an EMBL/GenBank/DDBJ whole genome shotgun (WGS) entry which is preliminary data.</text>
</comment>
<accession>A0A7C3GKZ7</accession>
<evidence type="ECO:0000313" key="2">
    <source>
        <dbReference type="EMBL" id="HFB54698.1"/>
    </source>
</evidence>
<protein>
    <recommendedName>
        <fullName evidence="3">Mercuric transport protein MerT</fullName>
    </recommendedName>
</protein>
<dbReference type="EMBL" id="DRMN01000144">
    <property type="protein sequence ID" value="HFB54698.1"/>
    <property type="molecule type" value="Genomic_DNA"/>
</dbReference>
<feature type="transmembrane region" description="Helical" evidence="1">
    <location>
        <begin position="57"/>
        <end position="76"/>
    </location>
</feature>
<dbReference type="Proteomes" id="UP000886042">
    <property type="component" value="Unassembled WGS sequence"/>
</dbReference>
<name>A0A7C3GKZ7_9PROT</name>
<reference evidence="2" key="1">
    <citation type="journal article" date="2020" name="mSystems">
        <title>Genome- and Community-Level Interaction Insights into Carbon Utilization and Element Cycling Functions of Hydrothermarchaeota in Hydrothermal Sediment.</title>
        <authorList>
            <person name="Zhou Z."/>
            <person name="Liu Y."/>
            <person name="Xu W."/>
            <person name="Pan J."/>
            <person name="Luo Z.H."/>
            <person name="Li M."/>
        </authorList>
    </citation>
    <scope>NUCLEOTIDE SEQUENCE [LARGE SCALE GENOMIC DNA]</scope>
    <source>
        <strain evidence="2">HyVt-489</strain>
    </source>
</reference>
<proteinExistence type="predicted"/>
<keyword evidence="1" id="KW-0472">Membrane</keyword>